<dbReference type="GO" id="GO:0004392">
    <property type="term" value="F:heme oxygenase (decyclizing) activity"/>
    <property type="evidence" value="ECO:0007669"/>
    <property type="project" value="UniProtKB-EC"/>
</dbReference>
<feature type="binding site" evidence="8">
    <location>
        <position position="10"/>
    </location>
    <ligand>
        <name>heme b</name>
        <dbReference type="ChEBI" id="CHEBI:60344"/>
    </ligand>
</feature>
<evidence type="ECO:0000313" key="10">
    <source>
        <dbReference type="EMBL" id="MBD2149810.1"/>
    </source>
</evidence>
<feature type="binding site" evidence="8">
    <location>
        <position position="125"/>
    </location>
    <ligand>
        <name>heme b</name>
        <dbReference type="ChEBI" id="CHEBI:60344"/>
    </ligand>
</feature>
<dbReference type="GO" id="GO:0006979">
    <property type="term" value="P:response to oxidative stress"/>
    <property type="evidence" value="ECO:0007669"/>
    <property type="project" value="TreeGrafter"/>
</dbReference>
<dbReference type="InterPro" id="IPR016053">
    <property type="entry name" value="Haem_Oase-like"/>
</dbReference>
<dbReference type="Pfam" id="PF01126">
    <property type="entry name" value="Heme_oxygenase"/>
    <property type="match status" value="1"/>
</dbReference>
<evidence type="ECO:0000256" key="7">
    <source>
        <dbReference type="ARBA" id="ARBA00048328"/>
    </source>
</evidence>
<dbReference type="AlphaFoldDB" id="A0A926Z5J9"/>
<dbReference type="EC" id="1.14.14.18" evidence="2"/>
<protein>
    <recommendedName>
        <fullName evidence="2">heme oxygenase (biliverdin-producing)</fullName>
        <ecNumber evidence="2">1.14.14.18</ecNumber>
    </recommendedName>
</protein>
<dbReference type="GO" id="GO:0006788">
    <property type="term" value="P:heme oxidation"/>
    <property type="evidence" value="ECO:0007669"/>
    <property type="project" value="InterPro"/>
</dbReference>
<gene>
    <name evidence="10" type="ORF">H6F44_06670</name>
</gene>
<sequence>MSQGLATLLRVGTQKSHSAAESTDFIKCFLKGVVDKSSYSRLVGNLYFVYKAIEAEFEVHKNDPVLSKLYYRELWREKSLELDMLFYFGSNWREVVKPTPACEKYLARIREISANDPVLLVAHAYTRYMGDLSGGQILKKIAKESMGLEEGNGTAFYEFDDIRNHGEFKKRYREALDTLPVDAATAERIVDEANASFHMNMAMFRELEGNWLLALTKFGWNSLVTKLKGEPKANGTMRRESKAAS</sequence>
<reference evidence="10" key="1">
    <citation type="journal article" date="2015" name="ISME J.">
        <title>Draft Genome Sequence of Streptomyces incarnatus NRRL8089, which Produces the Nucleoside Antibiotic Sinefungin.</title>
        <authorList>
            <person name="Oshima K."/>
            <person name="Hattori M."/>
            <person name="Shimizu H."/>
            <person name="Fukuda K."/>
            <person name="Nemoto M."/>
            <person name="Inagaki K."/>
            <person name="Tamura T."/>
        </authorList>
    </citation>
    <scope>NUCLEOTIDE SEQUENCE</scope>
    <source>
        <strain evidence="10">FACHB-1277</strain>
    </source>
</reference>
<evidence type="ECO:0000256" key="8">
    <source>
        <dbReference type="PIRSR" id="PIRSR000343-1"/>
    </source>
</evidence>
<evidence type="ECO:0000256" key="1">
    <source>
        <dbReference type="ARBA" id="ARBA00006134"/>
    </source>
</evidence>
<evidence type="ECO:0000256" key="3">
    <source>
        <dbReference type="ARBA" id="ARBA00022617"/>
    </source>
</evidence>
<dbReference type="GO" id="GO:0020037">
    <property type="term" value="F:heme binding"/>
    <property type="evidence" value="ECO:0007669"/>
    <property type="project" value="TreeGrafter"/>
</dbReference>
<keyword evidence="5" id="KW-0560">Oxidoreductase</keyword>
<accession>A0A926Z5J9</accession>
<dbReference type="InterPro" id="IPR016084">
    <property type="entry name" value="Haem_Oase-like_multi-hlx"/>
</dbReference>
<evidence type="ECO:0000256" key="9">
    <source>
        <dbReference type="PIRSR" id="PIRSR000343-2"/>
    </source>
</evidence>
<dbReference type="PANTHER" id="PTHR10720:SF0">
    <property type="entry name" value="HEME OXYGENASE"/>
    <property type="match status" value="1"/>
</dbReference>
<organism evidence="10 11">
    <name type="scientific">Pseudanabaena cinerea FACHB-1277</name>
    <dbReference type="NCBI Taxonomy" id="2949581"/>
    <lineage>
        <taxon>Bacteria</taxon>
        <taxon>Bacillati</taxon>
        <taxon>Cyanobacteriota</taxon>
        <taxon>Cyanophyceae</taxon>
        <taxon>Pseudanabaenales</taxon>
        <taxon>Pseudanabaenaceae</taxon>
        <taxon>Pseudanabaena</taxon>
        <taxon>Pseudanabaena cinerea</taxon>
    </lineage>
</organism>
<dbReference type="RefSeq" id="WP_190350181.1">
    <property type="nucleotide sequence ID" value="NZ_JACJPY010000014.1"/>
</dbReference>
<dbReference type="GO" id="GO:0046872">
    <property type="term" value="F:metal ion binding"/>
    <property type="evidence" value="ECO:0007669"/>
    <property type="project" value="UniProtKB-KW"/>
</dbReference>
<evidence type="ECO:0000313" key="11">
    <source>
        <dbReference type="Proteomes" id="UP000631421"/>
    </source>
</evidence>
<comment type="similarity">
    <text evidence="1">Belongs to the heme oxygenase family.</text>
</comment>
<comment type="caution">
    <text evidence="10">The sequence shown here is derived from an EMBL/GenBank/DDBJ whole genome shotgun (WGS) entry which is preliminary data.</text>
</comment>
<evidence type="ECO:0000256" key="6">
    <source>
        <dbReference type="ARBA" id="ARBA00023004"/>
    </source>
</evidence>
<proteinExistence type="inferred from homology"/>
<reference evidence="10" key="2">
    <citation type="submission" date="2020-08" db="EMBL/GenBank/DDBJ databases">
        <authorList>
            <person name="Chen M."/>
            <person name="Teng W."/>
            <person name="Zhao L."/>
            <person name="Hu C."/>
            <person name="Zhou Y."/>
            <person name="Han B."/>
            <person name="Song L."/>
            <person name="Shu W."/>
        </authorList>
    </citation>
    <scope>NUCLEOTIDE SEQUENCE</scope>
    <source>
        <strain evidence="10">FACHB-1277</strain>
    </source>
</reference>
<dbReference type="Gene3D" id="1.20.910.10">
    <property type="entry name" value="Heme oxygenase-like"/>
    <property type="match status" value="1"/>
</dbReference>
<dbReference type="Proteomes" id="UP000631421">
    <property type="component" value="Unassembled WGS sequence"/>
</dbReference>
<dbReference type="PRINTS" id="PR00088">
    <property type="entry name" value="HAEMOXYGNASE"/>
</dbReference>
<feature type="binding site" evidence="8">
    <location>
        <position position="173"/>
    </location>
    <ligand>
        <name>heme b</name>
        <dbReference type="ChEBI" id="CHEBI:60344"/>
    </ligand>
</feature>
<name>A0A926Z5J9_9CYAN</name>
<dbReference type="PANTHER" id="PTHR10720">
    <property type="entry name" value="HEME OXYGENASE"/>
    <property type="match status" value="1"/>
</dbReference>
<dbReference type="PIRSF" id="PIRSF000343">
    <property type="entry name" value="Haem_Oase"/>
    <property type="match status" value="1"/>
</dbReference>
<evidence type="ECO:0000256" key="5">
    <source>
        <dbReference type="ARBA" id="ARBA00023002"/>
    </source>
</evidence>
<comment type="catalytic activity">
    <reaction evidence="7">
        <text>heme b + 3 reduced [NADPH--hemoprotein reductase] + 3 O2 = biliverdin IXalpha + CO + Fe(2+) + 3 oxidized [NADPH--hemoprotein reductase] + 3 H2O + H(+)</text>
        <dbReference type="Rhea" id="RHEA:21764"/>
        <dbReference type="Rhea" id="RHEA-COMP:11964"/>
        <dbReference type="Rhea" id="RHEA-COMP:11965"/>
        <dbReference type="ChEBI" id="CHEBI:15377"/>
        <dbReference type="ChEBI" id="CHEBI:15378"/>
        <dbReference type="ChEBI" id="CHEBI:15379"/>
        <dbReference type="ChEBI" id="CHEBI:17245"/>
        <dbReference type="ChEBI" id="CHEBI:29033"/>
        <dbReference type="ChEBI" id="CHEBI:57618"/>
        <dbReference type="ChEBI" id="CHEBI:57991"/>
        <dbReference type="ChEBI" id="CHEBI:58210"/>
        <dbReference type="ChEBI" id="CHEBI:60344"/>
        <dbReference type="EC" id="1.14.14.18"/>
    </reaction>
</comment>
<dbReference type="PROSITE" id="PS00593">
    <property type="entry name" value="HEME_OXYGENASE"/>
    <property type="match status" value="1"/>
</dbReference>
<dbReference type="InterPro" id="IPR018207">
    <property type="entry name" value="Haem_oxygenase_CS"/>
</dbReference>
<keyword evidence="11" id="KW-1185">Reference proteome</keyword>
<keyword evidence="3 8" id="KW-0349">Heme</keyword>
<keyword evidence="6 9" id="KW-0408">Iron</keyword>
<dbReference type="EMBL" id="JACJPY010000014">
    <property type="protein sequence ID" value="MBD2149810.1"/>
    <property type="molecule type" value="Genomic_DNA"/>
</dbReference>
<dbReference type="InterPro" id="IPR002051">
    <property type="entry name" value="Haem_Oase"/>
</dbReference>
<dbReference type="GO" id="GO:0042167">
    <property type="term" value="P:heme catabolic process"/>
    <property type="evidence" value="ECO:0007669"/>
    <property type="project" value="TreeGrafter"/>
</dbReference>
<dbReference type="CDD" id="cd19165">
    <property type="entry name" value="HemeO"/>
    <property type="match status" value="1"/>
</dbReference>
<evidence type="ECO:0000256" key="2">
    <source>
        <dbReference type="ARBA" id="ARBA00012360"/>
    </source>
</evidence>
<feature type="binding site" description="axial binding residue" evidence="9">
    <location>
        <position position="17"/>
    </location>
    <ligand>
        <name>heme b</name>
        <dbReference type="ChEBI" id="CHEBI:60344"/>
    </ligand>
    <ligandPart>
        <name>Fe</name>
        <dbReference type="ChEBI" id="CHEBI:18248"/>
    </ligandPart>
</feature>
<keyword evidence="4 9" id="KW-0479">Metal-binding</keyword>
<dbReference type="SUPFAM" id="SSF48613">
    <property type="entry name" value="Heme oxygenase-like"/>
    <property type="match status" value="1"/>
</dbReference>
<evidence type="ECO:0000256" key="4">
    <source>
        <dbReference type="ARBA" id="ARBA00022723"/>
    </source>
</evidence>